<dbReference type="EMBL" id="ASRH01000001">
    <property type="protein sequence ID" value="EWG08310.1"/>
    <property type="molecule type" value="Genomic_DNA"/>
</dbReference>
<dbReference type="PATRIC" id="fig|1326980.6.peg.318"/>
<evidence type="ECO:0000313" key="3">
    <source>
        <dbReference type="Proteomes" id="UP000054284"/>
    </source>
</evidence>
<evidence type="ECO:0000259" key="1">
    <source>
        <dbReference type="Pfam" id="PF08267"/>
    </source>
</evidence>
<dbReference type="Gene3D" id="3.20.20.210">
    <property type="match status" value="1"/>
</dbReference>
<keyword evidence="3" id="KW-1185">Reference proteome</keyword>
<name>W7KLN9_9CREN</name>
<dbReference type="Proteomes" id="UP000054284">
    <property type="component" value="Unassembled WGS sequence"/>
</dbReference>
<dbReference type="PANTHER" id="PTHR30519">
    <property type="entry name" value="5-METHYLTETRAHYDROPTEROYLTRIGLUTAMATE--HOMOCYSTEINE METHYLTRANSFERASE"/>
    <property type="match status" value="1"/>
</dbReference>
<dbReference type="GO" id="GO:0008270">
    <property type="term" value="F:zinc ion binding"/>
    <property type="evidence" value="ECO:0007669"/>
    <property type="project" value="InterPro"/>
</dbReference>
<comment type="caution">
    <text evidence="2">The sequence shown here is derived from an EMBL/GenBank/DDBJ whole genome shotgun (WGS) entry which is preliminary data.</text>
</comment>
<reference evidence="2 3" key="1">
    <citation type="journal article" date="2014" name="Genome Announc.">
        <title>Draft Genome Sequence of the Sulfolobales Archaeon AZ1, Obtained through Metagenomic Analysis of a Mexican Hot Spring.</title>
        <authorList>
            <person name="Servin-Garciduenas L.E."/>
            <person name="Martinez-Romero E."/>
        </authorList>
    </citation>
    <scope>NUCLEOTIDE SEQUENCE [LARGE SCALE GENOMIC DNA]</scope>
    <source>
        <strain evidence="2">AZ1-illumnia</strain>
    </source>
</reference>
<proteinExistence type="predicted"/>
<dbReference type="AlphaFoldDB" id="W7KLN9"/>
<dbReference type="NCBIfam" id="NF006349">
    <property type="entry name" value="PRK08575.1-2"/>
    <property type="match status" value="1"/>
</dbReference>
<evidence type="ECO:0000313" key="2">
    <source>
        <dbReference type="EMBL" id="EWG08310.1"/>
    </source>
</evidence>
<dbReference type="Pfam" id="PF08267">
    <property type="entry name" value="Meth_synt_1"/>
    <property type="match status" value="1"/>
</dbReference>
<dbReference type="InterPro" id="IPR038071">
    <property type="entry name" value="UROD/MetE-like_sf"/>
</dbReference>
<keyword evidence="2" id="KW-0489">Methyltransferase</keyword>
<dbReference type="GO" id="GO:0008652">
    <property type="term" value="P:amino acid biosynthetic process"/>
    <property type="evidence" value="ECO:0007669"/>
    <property type="project" value="InterPro"/>
</dbReference>
<dbReference type="SUPFAM" id="SSF51726">
    <property type="entry name" value="UROD/MetE-like"/>
    <property type="match status" value="1"/>
</dbReference>
<sequence>MIKFKVSIVGSYPKPISLGKAISRYRSNKISQDKLEEYISKQTQKFFELVKNVSADYTTDGMFRWDDVVDVTFSYLAGAEKGDLMRFYDNNFYYRRPVIRSRLEAKTKDYVEYLQASKKLMSESKVSSRLKAVILGPLSYLQFSEDKYYKDPVEIMKDYVTETNKVIKEVEKVVDALEIHEPAIFDKGIKGDILQKVPELYSTLFDGIRAEKHLITYFYVNSRRLDLLFSLPVDVVGLDVIENKNKLGVIYKYFKGKKVFLGVLNTRNTKLERPSTIVNLARKAYEKGAEEVLIGNSAPMDFIPEIIAKRKINLLAKARSMYHG</sequence>
<dbReference type="EC" id="2.1.1.14" evidence="2"/>
<gene>
    <name evidence="2" type="ORF">ASUL_01615</name>
</gene>
<accession>W7KLN9</accession>
<organism evidence="2 3">
    <name type="scientific">Candidatus Aramenus sulfurataquae</name>
    <dbReference type="NCBI Taxonomy" id="1326980"/>
    <lineage>
        <taxon>Archaea</taxon>
        <taxon>Thermoproteota</taxon>
        <taxon>Thermoprotei</taxon>
        <taxon>Sulfolobales</taxon>
        <taxon>Sulfolobaceae</taxon>
        <taxon>Candidatus Aramenus</taxon>
    </lineage>
</organism>
<dbReference type="GO" id="GO:0003871">
    <property type="term" value="F:5-methyltetrahydropteroyltriglutamate-homocysteine S-methyltransferase activity"/>
    <property type="evidence" value="ECO:0007669"/>
    <property type="project" value="UniProtKB-EC"/>
</dbReference>
<keyword evidence="2" id="KW-0808">Transferase</keyword>
<protein>
    <submittedName>
        <fullName evidence="2">5-methyltetrahydropteroyltriglutamate--homocysteine methyltransferase</fullName>
        <ecNumber evidence="2">2.1.1.14</ecNumber>
    </submittedName>
</protein>
<feature type="domain" description="Cobalamin-independent methionine synthase MetE N-terminal" evidence="1">
    <location>
        <begin position="83"/>
        <end position="269"/>
    </location>
</feature>
<dbReference type="GO" id="GO:0032259">
    <property type="term" value="P:methylation"/>
    <property type="evidence" value="ECO:0007669"/>
    <property type="project" value="UniProtKB-KW"/>
</dbReference>
<dbReference type="InterPro" id="IPR013215">
    <property type="entry name" value="Cbl-indep_Met_Synth_N"/>
</dbReference>